<dbReference type="Proteomes" id="UP000006729">
    <property type="component" value="Chromosome 8"/>
</dbReference>
<protein>
    <submittedName>
        <fullName evidence="1">Uncharacterized protein</fullName>
    </submittedName>
</protein>
<evidence type="ECO:0000313" key="1">
    <source>
        <dbReference type="EMBL" id="PNT22460.1"/>
    </source>
</evidence>
<accession>A0A2K1ZB14</accession>
<evidence type="ECO:0000313" key="2">
    <source>
        <dbReference type="Proteomes" id="UP000006729"/>
    </source>
</evidence>
<dbReference type="AlphaFoldDB" id="A0A2K1ZB14"/>
<sequence>MIKLLQWLSSHEIACRVICVTELRPGSLSFLFHFSCLFKVLWVLQLVAWFRFHSGALSPCFDHLLDLFLICFFQF</sequence>
<reference evidence="1 2" key="1">
    <citation type="journal article" date="2006" name="Science">
        <title>The genome of black cottonwood, Populus trichocarpa (Torr. &amp; Gray).</title>
        <authorList>
            <person name="Tuskan G.A."/>
            <person name="Difazio S."/>
            <person name="Jansson S."/>
            <person name="Bohlmann J."/>
            <person name="Grigoriev I."/>
            <person name="Hellsten U."/>
            <person name="Putnam N."/>
            <person name="Ralph S."/>
            <person name="Rombauts S."/>
            <person name="Salamov A."/>
            <person name="Schein J."/>
            <person name="Sterck L."/>
            <person name="Aerts A."/>
            <person name="Bhalerao R.R."/>
            <person name="Bhalerao R.P."/>
            <person name="Blaudez D."/>
            <person name="Boerjan W."/>
            <person name="Brun A."/>
            <person name="Brunner A."/>
            <person name="Busov V."/>
            <person name="Campbell M."/>
            <person name="Carlson J."/>
            <person name="Chalot M."/>
            <person name="Chapman J."/>
            <person name="Chen G.L."/>
            <person name="Cooper D."/>
            <person name="Coutinho P.M."/>
            <person name="Couturier J."/>
            <person name="Covert S."/>
            <person name="Cronk Q."/>
            <person name="Cunningham R."/>
            <person name="Davis J."/>
            <person name="Degroeve S."/>
            <person name="Dejardin A."/>
            <person name="Depamphilis C."/>
            <person name="Detter J."/>
            <person name="Dirks B."/>
            <person name="Dubchak I."/>
            <person name="Duplessis S."/>
            <person name="Ehlting J."/>
            <person name="Ellis B."/>
            <person name="Gendler K."/>
            <person name="Goodstein D."/>
            <person name="Gribskov M."/>
            <person name="Grimwood J."/>
            <person name="Groover A."/>
            <person name="Gunter L."/>
            <person name="Hamberger B."/>
            <person name="Heinze B."/>
            <person name="Helariutta Y."/>
            <person name="Henrissat B."/>
            <person name="Holligan D."/>
            <person name="Holt R."/>
            <person name="Huang W."/>
            <person name="Islam-Faridi N."/>
            <person name="Jones S."/>
            <person name="Jones-Rhoades M."/>
            <person name="Jorgensen R."/>
            <person name="Joshi C."/>
            <person name="Kangasjarvi J."/>
            <person name="Karlsson J."/>
            <person name="Kelleher C."/>
            <person name="Kirkpatrick R."/>
            <person name="Kirst M."/>
            <person name="Kohler A."/>
            <person name="Kalluri U."/>
            <person name="Larimer F."/>
            <person name="Leebens-Mack J."/>
            <person name="Leple J.C."/>
            <person name="Locascio P."/>
            <person name="Lou Y."/>
            <person name="Lucas S."/>
            <person name="Martin F."/>
            <person name="Montanini B."/>
            <person name="Napoli C."/>
            <person name="Nelson D.R."/>
            <person name="Nelson C."/>
            <person name="Nieminen K."/>
            <person name="Nilsson O."/>
            <person name="Pereda V."/>
            <person name="Peter G."/>
            <person name="Philippe R."/>
            <person name="Pilate G."/>
            <person name="Poliakov A."/>
            <person name="Razumovskaya J."/>
            <person name="Richardson P."/>
            <person name="Rinaldi C."/>
            <person name="Ritland K."/>
            <person name="Rouze P."/>
            <person name="Ryaboy D."/>
            <person name="Schmutz J."/>
            <person name="Schrader J."/>
            <person name="Segerman B."/>
            <person name="Shin H."/>
            <person name="Siddiqui A."/>
            <person name="Sterky F."/>
            <person name="Terry A."/>
            <person name="Tsai C.J."/>
            <person name="Uberbacher E."/>
            <person name="Unneberg P."/>
            <person name="Vahala J."/>
            <person name="Wall K."/>
            <person name="Wessler S."/>
            <person name="Yang G."/>
            <person name="Yin T."/>
            <person name="Douglas C."/>
            <person name="Marra M."/>
            <person name="Sandberg G."/>
            <person name="Van de Peer Y."/>
            <person name="Rokhsar D."/>
        </authorList>
    </citation>
    <scope>NUCLEOTIDE SEQUENCE [LARGE SCALE GENOMIC DNA]</scope>
    <source>
        <strain evidence="2">cv. Nisqually</strain>
    </source>
</reference>
<dbReference type="InParanoid" id="A0A2K1ZB14"/>
<organism evidence="1 2">
    <name type="scientific">Populus trichocarpa</name>
    <name type="common">Western balsam poplar</name>
    <name type="synonym">Populus balsamifera subsp. trichocarpa</name>
    <dbReference type="NCBI Taxonomy" id="3694"/>
    <lineage>
        <taxon>Eukaryota</taxon>
        <taxon>Viridiplantae</taxon>
        <taxon>Streptophyta</taxon>
        <taxon>Embryophyta</taxon>
        <taxon>Tracheophyta</taxon>
        <taxon>Spermatophyta</taxon>
        <taxon>Magnoliopsida</taxon>
        <taxon>eudicotyledons</taxon>
        <taxon>Gunneridae</taxon>
        <taxon>Pentapetalae</taxon>
        <taxon>rosids</taxon>
        <taxon>fabids</taxon>
        <taxon>Malpighiales</taxon>
        <taxon>Salicaceae</taxon>
        <taxon>Saliceae</taxon>
        <taxon>Populus</taxon>
    </lineage>
</organism>
<gene>
    <name evidence="1" type="ORF">POPTR_008G033800</name>
</gene>
<name>A0A2K1ZB14_POPTR</name>
<proteinExistence type="predicted"/>
<keyword evidence="2" id="KW-1185">Reference proteome</keyword>
<dbReference type="EMBL" id="CM009297">
    <property type="protein sequence ID" value="PNT22460.1"/>
    <property type="molecule type" value="Genomic_DNA"/>
</dbReference>